<dbReference type="EMBL" id="CP049811">
    <property type="protein sequence ID" value="QIK41962.1"/>
    <property type="molecule type" value="Genomic_DNA"/>
</dbReference>
<evidence type="ECO:0000313" key="3">
    <source>
        <dbReference type="Proteomes" id="UP000500791"/>
    </source>
</evidence>
<protein>
    <submittedName>
        <fullName evidence="2">DUF1127 domain-containing protein</fullName>
    </submittedName>
</protein>
<dbReference type="AlphaFoldDB" id="A0A6G7VPW9"/>
<dbReference type="KEGG" id="mon:G8E03_00805"/>
<dbReference type="Pfam" id="PF06568">
    <property type="entry name" value="YjiS-like"/>
    <property type="match status" value="1"/>
</dbReference>
<sequence>MHDQAQNFARWRTYRDSVRQLSLRNEHELEDLGIARGEIRDLARRSTYGMRG</sequence>
<reference evidence="2 3" key="1">
    <citation type="submission" date="2020-03" db="EMBL/GenBank/DDBJ databases">
        <title>Complete genome sequence of Monaibacterium sp. ALG8 with diverse plasmids.</title>
        <authorList>
            <person name="Sun C."/>
        </authorList>
    </citation>
    <scope>NUCLEOTIDE SEQUENCE [LARGE SCALE GENOMIC DNA]</scope>
    <source>
        <strain evidence="2 3">ALG8</strain>
    </source>
</reference>
<proteinExistence type="predicted"/>
<accession>A0A6G7VPW9</accession>
<feature type="domain" description="YjiS-like" evidence="1">
    <location>
        <begin position="6"/>
        <end position="40"/>
    </location>
</feature>
<keyword evidence="3" id="KW-1185">Reference proteome</keyword>
<dbReference type="InterPro" id="IPR009506">
    <property type="entry name" value="YjiS-like"/>
</dbReference>
<gene>
    <name evidence="2" type="ORF">G8E03_00805</name>
</gene>
<organism evidence="2 3">
    <name type="scientific">Pontivivens nitratireducens</name>
    <dbReference type="NCBI Taxonomy" id="2758038"/>
    <lineage>
        <taxon>Bacteria</taxon>
        <taxon>Pseudomonadati</taxon>
        <taxon>Pseudomonadota</taxon>
        <taxon>Alphaproteobacteria</taxon>
        <taxon>Rhodobacterales</taxon>
        <taxon>Paracoccaceae</taxon>
        <taxon>Pontivivens</taxon>
    </lineage>
</organism>
<name>A0A6G7VPW9_9RHOB</name>
<dbReference type="Proteomes" id="UP000500791">
    <property type="component" value="Chromosome"/>
</dbReference>
<evidence type="ECO:0000313" key="2">
    <source>
        <dbReference type="EMBL" id="QIK41962.1"/>
    </source>
</evidence>
<evidence type="ECO:0000259" key="1">
    <source>
        <dbReference type="Pfam" id="PF06568"/>
    </source>
</evidence>